<accession>A0AAD7X3N9</accession>
<evidence type="ECO:0000313" key="1">
    <source>
        <dbReference type="EMBL" id="KAJ8456290.1"/>
    </source>
</evidence>
<protein>
    <submittedName>
        <fullName evidence="1">Uncharacterized protein</fullName>
    </submittedName>
</protein>
<proteinExistence type="predicted"/>
<keyword evidence="2" id="KW-1185">Reference proteome</keyword>
<comment type="caution">
    <text evidence="1">The sequence shown here is derived from an EMBL/GenBank/DDBJ whole genome shotgun (WGS) entry which is preliminary data.</text>
</comment>
<dbReference type="InterPro" id="IPR032675">
    <property type="entry name" value="LRR_dom_sf"/>
</dbReference>
<dbReference type="Proteomes" id="UP001215151">
    <property type="component" value="Unassembled WGS sequence"/>
</dbReference>
<sequence>MASSPPRFPAEISFLIIDQLAQANDKRALLFYSLVYRSWLPVARAGLFKSIKVVTAANGRLDAFANFLARCRDVCPLIHDLTLSCDPAARLQDRKVPERLSWPHFRTMVYMLPRLRSLTLEGIFILSDSLNARRLSSDAFARPTLRSLRMSGCELHNVDMTDALDLLRIFSEVGNLSFEGSWSMAHTRPFLSISTRTTTIRHVHFDALGAQATQMLCRFIGAPRGDQLRSVHLTWHSWAEVEAYQSFLGGCAQNLKHLELEPTYKFWTCRLSKFSLWSAFSDTLAKCAHLESLCLHAQCGYLSFTPGSARCLLTSLDVYEAFLTHGPPPTLRRFTLKIPICSKANNSGGRGWSAMFRAGEALTPFDSALAAVQSLTSVVLELQVHEPLVLGASGEEESTLLIHSALPKIHAKGLLRVDFTSVICREFWQRS</sequence>
<evidence type="ECO:0000313" key="2">
    <source>
        <dbReference type="Proteomes" id="UP001215151"/>
    </source>
</evidence>
<dbReference type="AlphaFoldDB" id="A0AAD7X3N9"/>
<name>A0AAD7X3N9_9APHY</name>
<dbReference type="Gene3D" id="3.80.10.10">
    <property type="entry name" value="Ribonuclease Inhibitor"/>
    <property type="match status" value="1"/>
</dbReference>
<reference evidence="1" key="1">
    <citation type="submission" date="2022-11" db="EMBL/GenBank/DDBJ databases">
        <title>Genome Sequence of Cubamyces cubensis.</title>
        <authorList>
            <person name="Buettner E."/>
        </authorList>
    </citation>
    <scope>NUCLEOTIDE SEQUENCE</scope>
    <source>
        <strain evidence="1">MPL-01</strain>
    </source>
</reference>
<dbReference type="EMBL" id="JAPEVG010000705">
    <property type="protein sequence ID" value="KAJ8456290.1"/>
    <property type="molecule type" value="Genomic_DNA"/>
</dbReference>
<gene>
    <name evidence="1" type="ORF">ONZ51_g12213</name>
</gene>
<dbReference type="SUPFAM" id="SSF52047">
    <property type="entry name" value="RNI-like"/>
    <property type="match status" value="1"/>
</dbReference>
<organism evidence="1 2">
    <name type="scientific">Trametes cubensis</name>
    <dbReference type="NCBI Taxonomy" id="1111947"/>
    <lineage>
        <taxon>Eukaryota</taxon>
        <taxon>Fungi</taxon>
        <taxon>Dikarya</taxon>
        <taxon>Basidiomycota</taxon>
        <taxon>Agaricomycotina</taxon>
        <taxon>Agaricomycetes</taxon>
        <taxon>Polyporales</taxon>
        <taxon>Polyporaceae</taxon>
        <taxon>Trametes</taxon>
    </lineage>
</organism>